<dbReference type="Gene3D" id="3.50.50.60">
    <property type="entry name" value="FAD/NAD(P)-binding domain"/>
    <property type="match status" value="1"/>
</dbReference>
<gene>
    <name evidence="1" type="ORF">B1B_18209</name>
</gene>
<evidence type="ECO:0000313" key="1">
    <source>
        <dbReference type="EMBL" id="EQD31289.1"/>
    </source>
</evidence>
<reference evidence="1" key="2">
    <citation type="journal article" date="2014" name="ISME J.">
        <title>Microbial stratification in low pH oxic and suboxic macroscopic growths along an acid mine drainage.</title>
        <authorList>
            <person name="Mendez-Garcia C."/>
            <person name="Mesa V."/>
            <person name="Sprenger R.R."/>
            <person name="Richter M."/>
            <person name="Diez M.S."/>
            <person name="Solano J."/>
            <person name="Bargiela R."/>
            <person name="Golyshina O.V."/>
            <person name="Manteca A."/>
            <person name="Ramos J.L."/>
            <person name="Gallego J.R."/>
            <person name="Llorente I."/>
            <person name="Martins Dos Santos V.A."/>
            <person name="Jensen O.N."/>
            <person name="Pelaez A.I."/>
            <person name="Sanchez J."/>
            <person name="Ferrer M."/>
        </authorList>
    </citation>
    <scope>NUCLEOTIDE SEQUENCE</scope>
</reference>
<comment type="caution">
    <text evidence="1">The sequence shown here is derived from an EMBL/GenBank/DDBJ whole genome shotgun (WGS) entry which is preliminary data.</text>
</comment>
<protein>
    <submittedName>
        <fullName evidence="1">Adenosine-5'-phosphosulfate reductase</fullName>
    </submittedName>
</protein>
<reference evidence="1" key="1">
    <citation type="submission" date="2013-08" db="EMBL/GenBank/DDBJ databases">
        <authorList>
            <person name="Mendez C."/>
            <person name="Richter M."/>
            <person name="Ferrer M."/>
            <person name="Sanchez J."/>
        </authorList>
    </citation>
    <scope>NUCLEOTIDE SEQUENCE</scope>
</reference>
<sequence>MEQSGEKNTPEDFLKYVKGDLMGIVREDLVYDVARHVDSSVELFEEWGCPL</sequence>
<dbReference type="InterPro" id="IPR036188">
    <property type="entry name" value="FAD/NAD-bd_sf"/>
</dbReference>
<organism evidence="1">
    <name type="scientific">mine drainage metagenome</name>
    <dbReference type="NCBI Taxonomy" id="410659"/>
    <lineage>
        <taxon>unclassified sequences</taxon>
        <taxon>metagenomes</taxon>
        <taxon>ecological metagenomes</taxon>
    </lineage>
</organism>
<name>T0ZRC2_9ZZZZ</name>
<proteinExistence type="predicted"/>
<dbReference type="AlphaFoldDB" id="T0ZRC2"/>
<dbReference type="EMBL" id="AUZY01012178">
    <property type="protein sequence ID" value="EQD31289.1"/>
    <property type="molecule type" value="Genomic_DNA"/>
</dbReference>
<accession>T0ZRC2</accession>